<dbReference type="PANTHER" id="PTHR45875">
    <property type="entry name" value="METHYLTRANSFERASE N6AMT1"/>
    <property type="match status" value="1"/>
</dbReference>
<evidence type="ECO:0000256" key="1">
    <source>
        <dbReference type="ARBA" id="ARBA00022603"/>
    </source>
</evidence>
<dbReference type="InterPro" id="IPR029063">
    <property type="entry name" value="SAM-dependent_MTases_sf"/>
</dbReference>
<sequence length="202" mass="22196">MIPTPKLSHLTSEDYNDVYEPAEDTFLLMDALEADIELIKKLRPSLCLEVGSGSGAVITFLANVLGNSALYLCTDVNMRAAFTSLKTGLANSVDVQPVLTDLVSCLESRLQEKVGGRGIEASWAGGTNGREVTDRLLPLIGKLLSRTGLFYLVIIKENIQDEIEEEMRRQGLHMAVVLSRRSGPEQLRVLRFSRASDPVPVH</sequence>
<dbReference type="InterPro" id="IPR052190">
    <property type="entry name" value="Euk-Arch_PrmC-MTase"/>
</dbReference>
<dbReference type="Gene3D" id="3.40.50.150">
    <property type="entry name" value="Vaccinia Virus protein VP39"/>
    <property type="match status" value="1"/>
</dbReference>
<keyword evidence="2" id="KW-0808">Transferase</keyword>
<accession>A0ABM1FAV1</accession>
<organism evidence="4 5">
    <name type="scientific">Priapulus caudatus</name>
    <name type="common">Priapulid worm</name>
    <dbReference type="NCBI Taxonomy" id="37621"/>
    <lineage>
        <taxon>Eukaryota</taxon>
        <taxon>Metazoa</taxon>
        <taxon>Ecdysozoa</taxon>
        <taxon>Scalidophora</taxon>
        <taxon>Priapulida</taxon>
        <taxon>Priapulimorpha</taxon>
        <taxon>Priapulimorphida</taxon>
        <taxon>Priapulidae</taxon>
        <taxon>Priapulus</taxon>
    </lineage>
</organism>
<dbReference type="PANTHER" id="PTHR45875:SF1">
    <property type="entry name" value="METHYLTRANSFERASE N6AMT1"/>
    <property type="match status" value="1"/>
</dbReference>
<dbReference type="RefSeq" id="XP_014681572.1">
    <property type="nucleotide sequence ID" value="XM_014826086.1"/>
</dbReference>
<protein>
    <submittedName>
        <fullName evidence="5">HemK methyltransferase family member 2-like isoform X2</fullName>
    </submittedName>
</protein>
<keyword evidence="1" id="KW-0489">Methyltransferase</keyword>
<dbReference type="GeneID" id="106821328"/>
<proteinExistence type="predicted"/>
<evidence type="ECO:0000313" key="5">
    <source>
        <dbReference type="RefSeq" id="XP_014681572.1"/>
    </source>
</evidence>
<dbReference type="SUPFAM" id="SSF53335">
    <property type="entry name" value="S-adenosyl-L-methionine-dependent methyltransferases"/>
    <property type="match status" value="1"/>
</dbReference>
<evidence type="ECO:0000313" key="4">
    <source>
        <dbReference type="Proteomes" id="UP000695022"/>
    </source>
</evidence>
<gene>
    <name evidence="5" type="primary">LOC106821328</name>
</gene>
<name>A0ABM1FAV1_PRICU</name>
<evidence type="ECO:0000256" key="2">
    <source>
        <dbReference type="ARBA" id="ARBA00022679"/>
    </source>
</evidence>
<reference evidence="5" key="1">
    <citation type="submission" date="2025-08" db="UniProtKB">
        <authorList>
            <consortium name="RefSeq"/>
        </authorList>
    </citation>
    <scope>IDENTIFICATION</scope>
</reference>
<dbReference type="Proteomes" id="UP000695022">
    <property type="component" value="Unplaced"/>
</dbReference>
<evidence type="ECO:0000256" key="3">
    <source>
        <dbReference type="ARBA" id="ARBA00022691"/>
    </source>
</evidence>
<keyword evidence="4" id="KW-1185">Reference proteome</keyword>
<keyword evidence="3" id="KW-0949">S-adenosyl-L-methionine</keyword>